<dbReference type="AlphaFoldDB" id="A0A4Y9R376"/>
<dbReference type="Pfam" id="PF04203">
    <property type="entry name" value="Sortase"/>
    <property type="match status" value="1"/>
</dbReference>
<reference evidence="4 5" key="1">
    <citation type="journal article" date="2018" name="J. Microbiol.">
        <title>Leifsonia flava sp. nov., a novel actinobacterium isolated from the rhizosphere of Aquilegia viridiflora.</title>
        <authorList>
            <person name="Cai Y."/>
            <person name="Tao W.Z."/>
            <person name="Ma Y.J."/>
            <person name="Cheng J."/>
            <person name="Zhang M.Y."/>
            <person name="Zhang Y.X."/>
        </authorList>
    </citation>
    <scope>NUCLEOTIDE SEQUENCE [LARGE SCALE GENOMIC DNA]</scope>
    <source>
        <strain evidence="4 5">SYP-B2174</strain>
    </source>
</reference>
<dbReference type="Proteomes" id="UP000298127">
    <property type="component" value="Unassembled WGS sequence"/>
</dbReference>
<name>A0A4Y9R376_9MICO</name>
<accession>A0A4Y9R376</accession>
<dbReference type="Gene3D" id="2.40.260.10">
    <property type="entry name" value="Sortase"/>
    <property type="match status" value="1"/>
</dbReference>
<keyword evidence="3" id="KW-1133">Transmembrane helix</keyword>
<evidence type="ECO:0000313" key="4">
    <source>
        <dbReference type="EMBL" id="TFV98780.1"/>
    </source>
</evidence>
<evidence type="ECO:0000256" key="1">
    <source>
        <dbReference type="ARBA" id="ARBA00022801"/>
    </source>
</evidence>
<feature type="compositionally biased region" description="Basic and acidic residues" evidence="2">
    <location>
        <begin position="1"/>
        <end position="20"/>
    </location>
</feature>
<dbReference type="InterPro" id="IPR005754">
    <property type="entry name" value="Sortase"/>
</dbReference>
<proteinExistence type="predicted"/>
<protein>
    <submittedName>
        <fullName evidence="4">Class F sortase</fullName>
    </submittedName>
</protein>
<feature type="transmembrane region" description="Helical" evidence="3">
    <location>
        <begin position="30"/>
        <end position="50"/>
    </location>
</feature>
<dbReference type="InterPro" id="IPR042001">
    <property type="entry name" value="Sortase_F"/>
</dbReference>
<dbReference type="EMBL" id="SPQZ01000002">
    <property type="protein sequence ID" value="TFV98780.1"/>
    <property type="molecule type" value="Genomic_DNA"/>
</dbReference>
<dbReference type="InterPro" id="IPR023365">
    <property type="entry name" value="Sortase_dom-sf"/>
</dbReference>
<comment type="caution">
    <text evidence="4">The sequence shown here is derived from an EMBL/GenBank/DDBJ whole genome shotgun (WGS) entry which is preliminary data.</text>
</comment>
<feature type="region of interest" description="Disordered" evidence="2">
    <location>
        <begin position="1"/>
        <end position="21"/>
    </location>
</feature>
<evidence type="ECO:0000256" key="2">
    <source>
        <dbReference type="SAM" id="MobiDB-lite"/>
    </source>
</evidence>
<keyword evidence="3" id="KW-0812">Transmembrane</keyword>
<dbReference type="GO" id="GO:0016787">
    <property type="term" value="F:hydrolase activity"/>
    <property type="evidence" value="ECO:0007669"/>
    <property type="project" value="UniProtKB-KW"/>
</dbReference>
<gene>
    <name evidence="4" type="ORF">E4M00_04505</name>
</gene>
<sequence>MIDATRRASRARSDRDRAPDARGVVTAHHWVVGILVATVVAGTLIAAVAIRPEHQGLAPEAGPVATPTATPNAFAAGGLQNPSGVATVVDVGKPVAVRIPSLGISSSLEHLSVEPSGALGAPVDYNRAGWYVDGPVPGEIGPAIIAGHVDSVTGIAVFSRLAELKLGDEVVVDTEAGQSLSFTVTGRAQSAKAAFPTSDVYSNVPRPELRLITCAGVFDRSVGHYTDNLIVFAALAP</sequence>
<organism evidence="4 5">
    <name type="scientific">Orlajensenia leifsoniae</name>
    <dbReference type="NCBI Taxonomy" id="2561933"/>
    <lineage>
        <taxon>Bacteria</taxon>
        <taxon>Bacillati</taxon>
        <taxon>Actinomycetota</taxon>
        <taxon>Actinomycetes</taxon>
        <taxon>Micrococcales</taxon>
        <taxon>Microbacteriaceae</taxon>
        <taxon>Orlajensenia</taxon>
    </lineage>
</organism>
<dbReference type="SUPFAM" id="SSF63817">
    <property type="entry name" value="Sortase"/>
    <property type="match status" value="1"/>
</dbReference>
<keyword evidence="1" id="KW-0378">Hydrolase</keyword>
<keyword evidence="3" id="KW-0472">Membrane</keyword>
<evidence type="ECO:0000313" key="5">
    <source>
        <dbReference type="Proteomes" id="UP000298127"/>
    </source>
</evidence>
<keyword evidence="5" id="KW-1185">Reference proteome</keyword>
<evidence type="ECO:0000256" key="3">
    <source>
        <dbReference type="SAM" id="Phobius"/>
    </source>
</evidence>
<dbReference type="CDD" id="cd05829">
    <property type="entry name" value="Sortase_F"/>
    <property type="match status" value="1"/>
</dbReference>